<dbReference type="Pfam" id="PF01368">
    <property type="entry name" value="DHH"/>
    <property type="match status" value="1"/>
</dbReference>
<evidence type="ECO:0000256" key="1">
    <source>
        <dbReference type="ARBA" id="ARBA00005915"/>
    </source>
</evidence>
<reference evidence="9 10" key="1">
    <citation type="journal article" date="2016" name="Nat. Commun.">
        <title>Thousands of microbial genomes shed light on interconnected biogeochemical processes in an aquifer system.</title>
        <authorList>
            <person name="Anantharaman K."/>
            <person name="Brown C.T."/>
            <person name="Hug L.A."/>
            <person name="Sharon I."/>
            <person name="Castelle C.J."/>
            <person name="Probst A.J."/>
            <person name="Thomas B.C."/>
            <person name="Singh A."/>
            <person name="Wilkins M.J."/>
            <person name="Karaoz U."/>
            <person name="Brodie E.L."/>
            <person name="Williams K.H."/>
            <person name="Hubbard S.S."/>
            <person name="Banfield J.F."/>
        </authorList>
    </citation>
    <scope>NUCLEOTIDE SEQUENCE [LARGE SCALE GENOMIC DNA]</scope>
</reference>
<dbReference type="Proteomes" id="UP000176665">
    <property type="component" value="Unassembled WGS sequence"/>
</dbReference>
<evidence type="ECO:0000259" key="7">
    <source>
        <dbReference type="Pfam" id="PF02272"/>
    </source>
</evidence>
<organism evidence="9 10">
    <name type="scientific">Candidatus Gottesmanbacteria bacterium RBG_16_37_8</name>
    <dbReference type="NCBI Taxonomy" id="1798371"/>
    <lineage>
        <taxon>Bacteria</taxon>
        <taxon>Candidatus Gottesmaniibacteriota</taxon>
    </lineage>
</organism>
<dbReference type="GO" id="GO:0003676">
    <property type="term" value="F:nucleic acid binding"/>
    <property type="evidence" value="ECO:0007669"/>
    <property type="project" value="InterPro"/>
</dbReference>
<comment type="caution">
    <text evidence="9">The sequence shown here is derived from an EMBL/GenBank/DDBJ whole genome shotgun (WGS) entry which is preliminary data.</text>
</comment>
<evidence type="ECO:0000256" key="3">
    <source>
        <dbReference type="ARBA" id="ARBA00022722"/>
    </source>
</evidence>
<dbReference type="GO" id="GO:0006310">
    <property type="term" value="P:DNA recombination"/>
    <property type="evidence" value="ECO:0007669"/>
    <property type="project" value="InterPro"/>
</dbReference>
<dbReference type="Gene3D" id="3.90.1640.30">
    <property type="match status" value="1"/>
</dbReference>
<dbReference type="Pfam" id="PF17768">
    <property type="entry name" value="RecJ_OB"/>
    <property type="match status" value="1"/>
</dbReference>
<dbReference type="STRING" id="1798371.A2W14_06615"/>
<dbReference type="Gene3D" id="3.10.310.30">
    <property type="match status" value="1"/>
</dbReference>
<dbReference type="InterPro" id="IPR038763">
    <property type="entry name" value="DHH_sf"/>
</dbReference>
<dbReference type="InterPro" id="IPR004610">
    <property type="entry name" value="RecJ"/>
</dbReference>
<feature type="domain" description="DHHA1" evidence="7">
    <location>
        <begin position="331"/>
        <end position="417"/>
    </location>
</feature>
<dbReference type="InterPro" id="IPR003156">
    <property type="entry name" value="DHHA1_dom"/>
</dbReference>
<evidence type="ECO:0000256" key="5">
    <source>
        <dbReference type="ARBA" id="ARBA00022839"/>
    </source>
</evidence>
<accession>A0A1F5YRC3</accession>
<evidence type="ECO:0000313" key="10">
    <source>
        <dbReference type="Proteomes" id="UP000176665"/>
    </source>
</evidence>
<evidence type="ECO:0000256" key="4">
    <source>
        <dbReference type="ARBA" id="ARBA00022801"/>
    </source>
</evidence>
<keyword evidence="4" id="KW-0378">Hydrolase</keyword>
<keyword evidence="3" id="KW-0540">Nuclease</keyword>
<dbReference type="InterPro" id="IPR041122">
    <property type="entry name" value="RecJ_OB"/>
</dbReference>
<dbReference type="InterPro" id="IPR051673">
    <property type="entry name" value="SSDNA_exonuclease_RecJ"/>
</dbReference>
<feature type="domain" description="DDH" evidence="6">
    <location>
        <begin position="78"/>
        <end position="214"/>
    </location>
</feature>
<keyword evidence="5 9" id="KW-0269">Exonuclease</keyword>
<sequence length="568" mass="63500">MHNWQIQSPYHYNPEKKDSLENLIKSILKNRGITKEEDIESFLHPDLKNINLSKLKINLREMDKAVIRIKKAVKNRESIIVYTDYDVDGIVSGAIIWETLYKQGANIMPYVPNRFSDGYGLSKKAINKVRKKFNPSLIFTVDHGITAVNEISYARKMGIDTIVIDHHLIPAKNPNAHALIHSTMLTAAGLTWIFVNYLTSKTNEKFLDIVALATVADMIPLINENRILVTFGLEQINKTRRLGLNSLIESSGLAKGEIDTFSLSHILAPRLNASGRMEDGLDSLRLLCTKDKDRADELAQKLNSVNRSRQLLTKDSLDLAHSKIKKTENLIFVESENFHQGIIGLIAGKLVEKYNRPAIVVSINSIFCKASARSVKGINIVELIKTSSAILVDVGGHPMAAGFTVRKSNLKKLKENLLSASQKIIKIDDLVEKKLVDLELDIAFVNEDLYRKISSLVPFGQGNPQPLFVSYKNTVVDFSLVGREKNHLKLTLASAKNPEKLVSAIAFNFSALFPSLDLGTPLDIIYQIEKDNWHGLSRLILKLKDVRLTANSSYEKNYSVNHGNPASG</sequence>
<name>A0A1F5YRC3_9BACT</name>
<evidence type="ECO:0000259" key="8">
    <source>
        <dbReference type="Pfam" id="PF17768"/>
    </source>
</evidence>
<dbReference type="SUPFAM" id="SSF64182">
    <property type="entry name" value="DHH phosphoesterases"/>
    <property type="match status" value="1"/>
</dbReference>
<comment type="similarity">
    <text evidence="1">Belongs to the RecJ family.</text>
</comment>
<evidence type="ECO:0000256" key="2">
    <source>
        <dbReference type="ARBA" id="ARBA00019841"/>
    </source>
</evidence>
<dbReference type="NCBIfam" id="TIGR00644">
    <property type="entry name" value="recJ"/>
    <property type="match status" value="1"/>
</dbReference>
<dbReference type="PANTHER" id="PTHR30255:SF2">
    <property type="entry name" value="SINGLE-STRANDED-DNA-SPECIFIC EXONUCLEASE RECJ"/>
    <property type="match status" value="1"/>
</dbReference>
<protein>
    <recommendedName>
        <fullName evidence="2">Single-stranded-DNA-specific exonuclease RecJ</fullName>
    </recommendedName>
</protein>
<evidence type="ECO:0000313" key="9">
    <source>
        <dbReference type="EMBL" id="OGG02771.1"/>
    </source>
</evidence>
<dbReference type="GO" id="GO:0008409">
    <property type="term" value="F:5'-3' exonuclease activity"/>
    <property type="evidence" value="ECO:0007669"/>
    <property type="project" value="InterPro"/>
</dbReference>
<dbReference type="GO" id="GO:0006281">
    <property type="term" value="P:DNA repair"/>
    <property type="evidence" value="ECO:0007669"/>
    <property type="project" value="InterPro"/>
</dbReference>
<evidence type="ECO:0000259" key="6">
    <source>
        <dbReference type="Pfam" id="PF01368"/>
    </source>
</evidence>
<feature type="domain" description="RecJ OB" evidence="8">
    <location>
        <begin position="436"/>
        <end position="545"/>
    </location>
</feature>
<dbReference type="EMBL" id="MFJA01000052">
    <property type="protein sequence ID" value="OGG02771.1"/>
    <property type="molecule type" value="Genomic_DNA"/>
</dbReference>
<dbReference type="AlphaFoldDB" id="A0A1F5YRC3"/>
<gene>
    <name evidence="9" type="ORF">A2W14_06615</name>
</gene>
<dbReference type="PANTHER" id="PTHR30255">
    <property type="entry name" value="SINGLE-STRANDED-DNA-SPECIFIC EXONUCLEASE RECJ"/>
    <property type="match status" value="1"/>
</dbReference>
<dbReference type="Pfam" id="PF02272">
    <property type="entry name" value="DHHA1"/>
    <property type="match status" value="1"/>
</dbReference>
<dbReference type="InterPro" id="IPR001667">
    <property type="entry name" value="DDH_dom"/>
</dbReference>
<proteinExistence type="inferred from homology"/>